<reference evidence="2" key="2">
    <citation type="submission" date="2020-10" db="UniProtKB">
        <authorList>
            <consortium name="WormBaseParasite"/>
        </authorList>
    </citation>
    <scope>IDENTIFICATION</scope>
</reference>
<proteinExistence type="predicted"/>
<sequence>MHPVMAMRKNSHGTEGRFPWLKRSSVFSVYALCSQSVTVRLKLTQPPKGGRHPVVLFGTIGPGVLLHLTQTSEQWELAVVPVSTPWGMSDLRDCLQKFVEALQELSSPTFDSCAVTMTTFLTGQVVAQVTLTRQNDDDHNREGPAIVANHPCLWFLMGDVKMD</sequence>
<name>A0A7E4UV24_PANRE</name>
<reference evidence="1" key="1">
    <citation type="journal article" date="2013" name="Genetics">
        <title>The draft genome and transcriptome of Panagrellus redivivus are shaped by the harsh demands of a free-living lifestyle.</title>
        <authorList>
            <person name="Srinivasan J."/>
            <person name="Dillman A.R."/>
            <person name="Macchietto M.G."/>
            <person name="Heikkinen L."/>
            <person name="Lakso M."/>
            <person name="Fracchia K.M."/>
            <person name="Antoshechkin I."/>
            <person name="Mortazavi A."/>
            <person name="Wong G."/>
            <person name="Sternberg P.W."/>
        </authorList>
    </citation>
    <scope>NUCLEOTIDE SEQUENCE [LARGE SCALE GENOMIC DNA]</scope>
    <source>
        <strain evidence="1">MT8872</strain>
    </source>
</reference>
<dbReference type="WBParaSite" id="Pan_g12912.t1">
    <property type="protein sequence ID" value="Pan_g12912.t1"/>
    <property type="gene ID" value="Pan_g12912"/>
</dbReference>
<accession>A0A7E4UV24</accession>
<protein>
    <submittedName>
        <fullName evidence="2">Proteasome assembly chaperone 1</fullName>
    </submittedName>
</protein>
<dbReference type="Proteomes" id="UP000492821">
    <property type="component" value="Unassembled WGS sequence"/>
</dbReference>
<organism evidence="1 2">
    <name type="scientific">Panagrellus redivivus</name>
    <name type="common">Microworm</name>
    <dbReference type="NCBI Taxonomy" id="6233"/>
    <lineage>
        <taxon>Eukaryota</taxon>
        <taxon>Metazoa</taxon>
        <taxon>Ecdysozoa</taxon>
        <taxon>Nematoda</taxon>
        <taxon>Chromadorea</taxon>
        <taxon>Rhabditida</taxon>
        <taxon>Tylenchina</taxon>
        <taxon>Panagrolaimomorpha</taxon>
        <taxon>Panagrolaimoidea</taxon>
        <taxon>Panagrolaimidae</taxon>
        <taxon>Panagrellus</taxon>
    </lineage>
</organism>
<evidence type="ECO:0000313" key="2">
    <source>
        <dbReference type="WBParaSite" id="Pan_g12912.t1"/>
    </source>
</evidence>
<keyword evidence="1" id="KW-1185">Reference proteome</keyword>
<evidence type="ECO:0000313" key="1">
    <source>
        <dbReference type="Proteomes" id="UP000492821"/>
    </source>
</evidence>
<dbReference type="AlphaFoldDB" id="A0A7E4UV24"/>